<dbReference type="SUPFAM" id="SSF51230">
    <property type="entry name" value="Single hybrid motif"/>
    <property type="match status" value="1"/>
</dbReference>
<dbReference type="InterPro" id="IPR004167">
    <property type="entry name" value="PSBD"/>
</dbReference>
<evidence type="ECO:0000313" key="9">
    <source>
        <dbReference type="EMBL" id="SMB98395.1"/>
    </source>
</evidence>
<comment type="similarity">
    <text evidence="2 6">Belongs to the 2-oxoacid dehydrogenase family.</text>
</comment>
<feature type="domain" description="Lipoyl-binding" evidence="7">
    <location>
        <begin position="2"/>
        <end position="77"/>
    </location>
</feature>
<feature type="domain" description="Peripheral subunit-binding (PSBD)" evidence="8">
    <location>
        <begin position="99"/>
        <end position="136"/>
    </location>
</feature>
<dbReference type="InterPro" id="IPR023213">
    <property type="entry name" value="CAT-like_dom_sf"/>
</dbReference>
<evidence type="ECO:0000259" key="7">
    <source>
        <dbReference type="PROSITE" id="PS50968"/>
    </source>
</evidence>
<name>A0A1W1VYG1_9FIRM</name>
<evidence type="ECO:0000256" key="6">
    <source>
        <dbReference type="RuleBase" id="RU003423"/>
    </source>
</evidence>
<evidence type="ECO:0000256" key="3">
    <source>
        <dbReference type="ARBA" id="ARBA00022679"/>
    </source>
</evidence>
<dbReference type="AlphaFoldDB" id="A0A1W1VYG1"/>
<dbReference type="GO" id="GO:0045254">
    <property type="term" value="C:pyruvate dehydrogenase complex"/>
    <property type="evidence" value="ECO:0007669"/>
    <property type="project" value="InterPro"/>
</dbReference>
<dbReference type="PANTHER" id="PTHR23151:SF90">
    <property type="entry name" value="DIHYDROLIPOYLLYSINE-RESIDUE ACETYLTRANSFERASE COMPONENT OF PYRUVATE DEHYDROGENASE COMPLEX, MITOCHONDRIAL-RELATED"/>
    <property type="match status" value="1"/>
</dbReference>
<evidence type="ECO:0000256" key="5">
    <source>
        <dbReference type="ARBA" id="ARBA00023315"/>
    </source>
</evidence>
<dbReference type="Proteomes" id="UP000192569">
    <property type="component" value="Chromosome I"/>
</dbReference>
<dbReference type="InterPro" id="IPR001078">
    <property type="entry name" value="2-oxoacid_DH_actylTfrase"/>
</dbReference>
<dbReference type="GO" id="GO:0016746">
    <property type="term" value="F:acyltransferase activity"/>
    <property type="evidence" value="ECO:0007669"/>
    <property type="project" value="UniProtKB-KW"/>
</dbReference>
<accession>A0A1W1VYG1</accession>
<protein>
    <recommendedName>
        <fullName evidence="6">Dihydrolipoamide acetyltransferase component of pyruvate dehydrogenase complex</fullName>
        <ecNumber evidence="6">2.3.1.-</ecNumber>
    </recommendedName>
</protein>
<dbReference type="InterPro" id="IPR036625">
    <property type="entry name" value="E3-bd_dom_sf"/>
</dbReference>
<dbReference type="Gene3D" id="3.30.559.10">
    <property type="entry name" value="Chloramphenicol acetyltransferase-like domain"/>
    <property type="match status" value="1"/>
</dbReference>
<evidence type="ECO:0000313" key="10">
    <source>
        <dbReference type="Proteomes" id="UP000192569"/>
    </source>
</evidence>
<dbReference type="EMBL" id="LT838272">
    <property type="protein sequence ID" value="SMB98395.1"/>
    <property type="molecule type" value="Genomic_DNA"/>
</dbReference>
<keyword evidence="3 6" id="KW-0808">Transferase</keyword>
<dbReference type="Pfam" id="PF00364">
    <property type="entry name" value="Biotin_lipoyl"/>
    <property type="match status" value="1"/>
</dbReference>
<dbReference type="InterPro" id="IPR011053">
    <property type="entry name" value="Single_hybrid_motif"/>
</dbReference>
<gene>
    <name evidence="9" type="ORF">SAMN00808754_2309</name>
</gene>
<dbReference type="SUPFAM" id="SSF52777">
    <property type="entry name" value="CoA-dependent acyltransferases"/>
    <property type="match status" value="1"/>
</dbReference>
<keyword evidence="9" id="KW-0670">Pyruvate</keyword>
<keyword evidence="5 6" id="KW-0012">Acyltransferase</keyword>
<evidence type="ECO:0000256" key="4">
    <source>
        <dbReference type="ARBA" id="ARBA00022823"/>
    </source>
</evidence>
<evidence type="ECO:0000256" key="2">
    <source>
        <dbReference type="ARBA" id="ARBA00007317"/>
    </source>
</evidence>
<dbReference type="InterPro" id="IPR000089">
    <property type="entry name" value="Biotin_lipoyl"/>
</dbReference>
<dbReference type="PROSITE" id="PS50968">
    <property type="entry name" value="BIOTINYL_LIPOYL"/>
    <property type="match status" value="1"/>
</dbReference>
<evidence type="ECO:0000256" key="1">
    <source>
        <dbReference type="ARBA" id="ARBA00001938"/>
    </source>
</evidence>
<keyword evidence="4 6" id="KW-0450">Lipoyl</keyword>
<organism evidence="9 10">
    <name type="scientific">Thermanaeromonas toyohensis ToBE</name>
    <dbReference type="NCBI Taxonomy" id="698762"/>
    <lineage>
        <taxon>Bacteria</taxon>
        <taxon>Bacillati</taxon>
        <taxon>Bacillota</taxon>
        <taxon>Clostridia</taxon>
        <taxon>Neomoorellales</taxon>
        <taxon>Neomoorellaceae</taxon>
        <taxon>Thermanaeromonas</taxon>
    </lineage>
</organism>
<dbReference type="Gene3D" id="4.10.320.10">
    <property type="entry name" value="E3-binding domain"/>
    <property type="match status" value="1"/>
</dbReference>
<dbReference type="SUPFAM" id="SSF47005">
    <property type="entry name" value="Peripheral subunit-binding domain of 2-oxo acid dehydrogenase complex"/>
    <property type="match status" value="1"/>
</dbReference>
<dbReference type="PANTHER" id="PTHR23151">
    <property type="entry name" value="DIHYDROLIPOAMIDE ACETYL/SUCCINYL-TRANSFERASE-RELATED"/>
    <property type="match status" value="1"/>
</dbReference>
<dbReference type="FunFam" id="3.30.559.10:FF:000007">
    <property type="entry name" value="Dihydrolipoamide acetyltransferase component of pyruvate dehydrogenase complex"/>
    <property type="match status" value="1"/>
</dbReference>
<dbReference type="Pfam" id="PF02817">
    <property type="entry name" value="E3_binding"/>
    <property type="match status" value="1"/>
</dbReference>
<dbReference type="Pfam" id="PF00198">
    <property type="entry name" value="2-oxoacid_dh"/>
    <property type="match status" value="1"/>
</dbReference>
<dbReference type="STRING" id="698762.SAMN00808754_2309"/>
<dbReference type="PROSITE" id="PS51826">
    <property type="entry name" value="PSBD"/>
    <property type="match status" value="1"/>
</dbReference>
<reference evidence="9 10" key="1">
    <citation type="submission" date="2017-04" db="EMBL/GenBank/DDBJ databases">
        <authorList>
            <person name="Afonso C.L."/>
            <person name="Miller P.J."/>
            <person name="Scott M.A."/>
            <person name="Spackman E."/>
            <person name="Goraichik I."/>
            <person name="Dimitrov K.M."/>
            <person name="Suarez D.L."/>
            <person name="Swayne D.E."/>
        </authorList>
    </citation>
    <scope>NUCLEOTIDE SEQUENCE [LARGE SCALE GENOMIC DNA]</scope>
    <source>
        <strain evidence="9 10">ToBE</strain>
    </source>
</reference>
<evidence type="ECO:0000259" key="8">
    <source>
        <dbReference type="PROSITE" id="PS51826"/>
    </source>
</evidence>
<sequence length="378" mass="41470">MAHKIIMPKLGLTMKKGSVGKWFKKEGEEVKKGEVLFEVLTDKITAKVESPAEGILTRILVPSGTTVPVGATLGIIAAPGENIEHLLAEEASEAEERIKASPVARKLAQEYGLDLANIQGTGPGGRITKEDVERARLEQAGKGELPVDERKARNVVPFEGIRRIIAENMVKSHLTAAQVTLTVAVDMGELMEYRRKANENLLERERLSVTDFLIKATACALERYPYMNATLCQEGIKELEEINIGVAVATEKGLFVPVIREANRKTLGQISAELKKLVQKARRNKLLPDDLEGGTFTISNLGMYAVDIFTPIINPPETAILGAGRTVDTPVVFQGQICIRPIMHLSLSFDHRLVDGAPAAAFLTYLKDLLEHPHKIFI</sequence>
<dbReference type="GO" id="GO:0006086">
    <property type="term" value="P:pyruvate decarboxylation to acetyl-CoA"/>
    <property type="evidence" value="ECO:0007669"/>
    <property type="project" value="InterPro"/>
</dbReference>
<dbReference type="CDD" id="cd06849">
    <property type="entry name" value="lipoyl_domain"/>
    <property type="match status" value="1"/>
</dbReference>
<dbReference type="EC" id="2.3.1.-" evidence="6"/>
<proteinExistence type="inferred from homology"/>
<dbReference type="Gene3D" id="2.40.50.100">
    <property type="match status" value="1"/>
</dbReference>
<keyword evidence="10" id="KW-1185">Reference proteome</keyword>
<dbReference type="OrthoDB" id="9805770at2"/>
<comment type="cofactor">
    <cofactor evidence="1 6">
        <name>(R)-lipoate</name>
        <dbReference type="ChEBI" id="CHEBI:83088"/>
    </cofactor>
</comment>
<dbReference type="InterPro" id="IPR045257">
    <property type="entry name" value="E2/Pdx1"/>
</dbReference>